<keyword evidence="2" id="KW-1185">Reference proteome</keyword>
<dbReference type="RefSeq" id="XP_024343410.1">
    <property type="nucleotide sequence ID" value="XM_024477425.1"/>
</dbReference>
<organism evidence="1 2">
    <name type="scientific">Postia placenta MAD-698-R-SB12</name>
    <dbReference type="NCBI Taxonomy" id="670580"/>
    <lineage>
        <taxon>Eukaryota</taxon>
        <taxon>Fungi</taxon>
        <taxon>Dikarya</taxon>
        <taxon>Basidiomycota</taxon>
        <taxon>Agaricomycotina</taxon>
        <taxon>Agaricomycetes</taxon>
        <taxon>Polyporales</taxon>
        <taxon>Adustoporiaceae</taxon>
        <taxon>Rhodonia</taxon>
    </lineage>
</organism>
<reference evidence="1 2" key="1">
    <citation type="submission" date="2017-04" db="EMBL/GenBank/DDBJ databases">
        <title>Genome Sequence of the Model Brown-Rot Fungus Postia placenta SB12.</title>
        <authorList>
            <consortium name="DOE Joint Genome Institute"/>
            <person name="Gaskell J."/>
            <person name="Kersten P."/>
            <person name="Larrondo L.F."/>
            <person name="Canessa P."/>
            <person name="Martinez D."/>
            <person name="Hibbett D."/>
            <person name="Schmoll M."/>
            <person name="Kubicek C.P."/>
            <person name="Martinez A.T."/>
            <person name="Yadav J."/>
            <person name="Master E."/>
            <person name="Magnuson J.K."/>
            <person name="James T."/>
            <person name="Yaver D."/>
            <person name="Berka R."/>
            <person name="Labutti K."/>
            <person name="Lipzen A."/>
            <person name="Aerts A."/>
            <person name="Barry K."/>
            <person name="Henrissat B."/>
            <person name="Blanchette R."/>
            <person name="Grigoriev I."/>
            <person name="Cullen D."/>
        </authorList>
    </citation>
    <scope>NUCLEOTIDE SEQUENCE [LARGE SCALE GENOMIC DNA]</scope>
    <source>
        <strain evidence="1 2">MAD-698-R-SB12</strain>
    </source>
</reference>
<gene>
    <name evidence="1" type="ORF">POSPLADRAFT_1038673</name>
</gene>
<sequence>MLEVPLRFIKRTALALLLEVRKKTKSLAQAQYKGGGRVDAKWFQRKTCSPHQILDAAAHLIRSRYFDAASTAIQTR</sequence>
<name>A0A1X6NDW1_9APHY</name>
<evidence type="ECO:0000313" key="2">
    <source>
        <dbReference type="Proteomes" id="UP000194127"/>
    </source>
</evidence>
<dbReference type="AlphaFoldDB" id="A0A1X6NDW1"/>
<dbReference type="EMBL" id="KZ110592">
    <property type="protein sequence ID" value="OSX66616.1"/>
    <property type="molecule type" value="Genomic_DNA"/>
</dbReference>
<evidence type="ECO:0000313" key="1">
    <source>
        <dbReference type="EMBL" id="OSX66616.1"/>
    </source>
</evidence>
<dbReference type="Proteomes" id="UP000194127">
    <property type="component" value="Unassembled WGS sequence"/>
</dbReference>
<feature type="non-terminal residue" evidence="1">
    <location>
        <position position="76"/>
    </location>
</feature>
<accession>A0A1X6NDW1</accession>
<protein>
    <submittedName>
        <fullName evidence="1">Uncharacterized protein</fullName>
    </submittedName>
</protein>
<dbReference type="GeneID" id="36322375"/>
<proteinExistence type="predicted"/>